<dbReference type="Proteomes" id="UP000246145">
    <property type="component" value="Unassembled WGS sequence"/>
</dbReference>
<dbReference type="EMBL" id="QEKO01000001">
    <property type="protein sequence ID" value="PVY68382.1"/>
    <property type="molecule type" value="Genomic_DNA"/>
</dbReference>
<protein>
    <submittedName>
        <fullName evidence="1">Phage portal protein</fullName>
    </submittedName>
</protein>
<dbReference type="RefSeq" id="WP_116517542.1">
    <property type="nucleotide sequence ID" value="NZ_JACCEX010000001.1"/>
</dbReference>
<comment type="caution">
    <text evidence="1">The sequence shown here is derived from an EMBL/GenBank/DDBJ whole genome shotgun (WGS) entry which is preliminary data.</text>
</comment>
<organism evidence="1 2">
    <name type="scientific">Pusillimonas noertemannii</name>
    <dbReference type="NCBI Taxonomy" id="305977"/>
    <lineage>
        <taxon>Bacteria</taxon>
        <taxon>Pseudomonadati</taxon>
        <taxon>Pseudomonadota</taxon>
        <taxon>Betaproteobacteria</taxon>
        <taxon>Burkholderiales</taxon>
        <taxon>Alcaligenaceae</taxon>
        <taxon>Pusillimonas</taxon>
    </lineage>
</organism>
<name>A0A2U1CR49_9BURK</name>
<evidence type="ECO:0000313" key="2">
    <source>
        <dbReference type="Proteomes" id="UP000246145"/>
    </source>
</evidence>
<keyword evidence="2" id="KW-1185">Reference proteome</keyword>
<reference evidence="1 2" key="1">
    <citation type="submission" date="2018-04" db="EMBL/GenBank/DDBJ databases">
        <title>Genomic Encyclopedia of Type Strains, Phase IV (KMG-IV): sequencing the most valuable type-strain genomes for metagenomic binning, comparative biology and taxonomic classification.</title>
        <authorList>
            <person name="Goeker M."/>
        </authorList>
    </citation>
    <scope>NUCLEOTIDE SEQUENCE [LARGE SCALE GENOMIC DNA]</scope>
    <source>
        <strain evidence="1 2">DSM 10065</strain>
    </source>
</reference>
<proteinExistence type="predicted"/>
<dbReference type="Pfam" id="PF04860">
    <property type="entry name" value="Phage_portal"/>
    <property type="match status" value="1"/>
</dbReference>
<dbReference type="OrthoDB" id="7605001at2"/>
<evidence type="ECO:0000313" key="1">
    <source>
        <dbReference type="EMBL" id="PVY68382.1"/>
    </source>
</evidence>
<dbReference type="AlphaFoldDB" id="A0A2U1CR49"/>
<dbReference type="InterPro" id="IPR006944">
    <property type="entry name" value="Phage/GTA_portal"/>
</dbReference>
<gene>
    <name evidence="1" type="ORF">C7440_0779</name>
</gene>
<accession>A0A2U1CR49</accession>
<sequence>MKLFDWFRRDREEKRSQSYTTMLMDARADMLARGDVSELSATVQGCLSLWEQGLSIAQSNNPLLTPSMLALTARSLGLRGESVWVIDDDRLVPVDLFDITTRGSVPRAYRVTIPDVGGGTSTTVLADEVLHFRIGCNPSSPWRGTPPLRRAAVTAGILHAIEDTLSEVFANAPIGSQIVSMPETSPGDNDKLAASFRGKRGRVLLRESTNVQAAGGPAPATDWKPSDLTPNLRDSMLIDTLKEARSAILNAFGVLPALVNSQATGPLVREAQRHLAQWTLTPIAVAMAAECTAKLQDTAIDVSAPLHAFDAGGRARAMTGVIAALGMAKESGLTDEQVAAAMNFAGVPHE</sequence>